<evidence type="ECO:0000313" key="1">
    <source>
        <dbReference type="EMBL" id="KAJ8009661.1"/>
    </source>
</evidence>
<organism evidence="1 2">
    <name type="scientific">Dallia pectoralis</name>
    <name type="common">Alaska blackfish</name>
    <dbReference type="NCBI Taxonomy" id="75939"/>
    <lineage>
        <taxon>Eukaryota</taxon>
        <taxon>Metazoa</taxon>
        <taxon>Chordata</taxon>
        <taxon>Craniata</taxon>
        <taxon>Vertebrata</taxon>
        <taxon>Euteleostomi</taxon>
        <taxon>Actinopterygii</taxon>
        <taxon>Neopterygii</taxon>
        <taxon>Teleostei</taxon>
        <taxon>Protacanthopterygii</taxon>
        <taxon>Esociformes</taxon>
        <taxon>Umbridae</taxon>
        <taxon>Dallia</taxon>
    </lineage>
</organism>
<proteinExistence type="predicted"/>
<name>A0ACC2H166_DALPE</name>
<dbReference type="EMBL" id="CM055734">
    <property type="protein sequence ID" value="KAJ8009661.1"/>
    <property type="molecule type" value="Genomic_DNA"/>
</dbReference>
<comment type="caution">
    <text evidence="1">The sequence shown here is derived from an EMBL/GenBank/DDBJ whole genome shotgun (WGS) entry which is preliminary data.</text>
</comment>
<keyword evidence="2" id="KW-1185">Reference proteome</keyword>
<sequence>MDTDVNDHAPTGLIIGVVLSLLVVAAAVIGFVIRRKTRIGFLSANPSESFFNSSNNLLSS</sequence>
<accession>A0ACC2H166</accession>
<gene>
    <name evidence="1" type="ORF">DPEC_G00093500</name>
</gene>
<evidence type="ECO:0000313" key="2">
    <source>
        <dbReference type="Proteomes" id="UP001157502"/>
    </source>
</evidence>
<reference evidence="1" key="1">
    <citation type="submission" date="2021-05" db="EMBL/GenBank/DDBJ databases">
        <authorList>
            <person name="Pan Q."/>
            <person name="Jouanno E."/>
            <person name="Zahm M."/>
            <person name="Klopp C."/>
            <person name="Cabau C."/>
            <person name="Louis A."/>
            <person name="Berthelot C."/>
            <person name="Parey E."/>
            <person name="Roest Crollius H."/>
            <person name="Montfort J."/>
            <person name="Robinson-Rechavi M."/>
            <person name="Bouchez O."/>
            <person name="Lampietro C."/>
            <person name="Lopez Roques C."/>
            <person name="Donnadieu C."/>
            <person name="Postlethwait J."/>
            <person name="Bobe J."/>
            <person name="Dillon D."/>
            <person name="Chandos A."/>
            <person name="von Hippel F."/>
            <person name="Guiguen Y."/>
        </authorList>
    </citation>
    <scope>NUCLEOTIDE SEQUENCE</scope>
    <source>
        <strain evidence="1">YG-Jan2019</strain>
    </source>
</reference>
<protein>
    <submittedName>
        <fullName evidence="1">Uncharacterized protein</fullName>
    </submittedName>
</protein>
<dbReference type="Proteomes" id="UP001157502">
    <property type="component" value="Chromosome 7"/>
</dbReference>